<comment type="caution">
    <text evidence="1">The sequence shown here is derived from an EMBL/GenBank/DDBJ whole genome shotgun (WGS) entry which is preliminary data.</text>
</comment>
<evidence type="ECO:0000313" key="1">
    <source>
        <dbReference type="EMBL" id="KIT14403.1"/>
    </source>
</evidence>
<protein>
    <submittedName>
        <fullName evidence="1">Uncharacterized protein</fullName>
    </submittedName>
</protein>
<reference evidence="1 2" key="1">
    <citation type="submission" date="2015-02" db="EMBL/GenBank/DDBJ databases">
        <title>Genome Sequence of Jannaschia aquimarina DSM28248, a member of the Roseobacter clade.</title>
        <authorList>
            <person name="Voget S."/>
            <person name="Daniel R."/>
        </authorList>
    </citation>
    <scope>NUCLEOTIDE SEQUENCE [LARGE SCALE GENOMIC DNA]</scope>
    <source>
        <strain evidence="1 2">GSW-M26</strain>
    </source>
</reference>
<keyword evidence="2" id="KW-1185">Reference proteome</keyword>
<dbReference type="PATRIC" id="fig|935700.4.peg.3993"/>
<gene>
    <name evidence="1" type="ORF">jaqu_38770</name>
</gene>
<dbReference type="AlphaFoldDB" id="A0A0D1D2T8"/>
<dbReference type="EMBL" id="JYFE01000075">
    <property type="protein sequence ID" value="KIT14403.1"/>
    <property type="molecule type" value="Genomic_DNA"/>
</dbReference>
<name>A0A0D1D2T8_9RHOB</name>
<proteinExistence type="predicted"/>
<sequence length="200" mass="23215">MKYPSVYRCFNLKKIIIYHMFAWVHSISRYSRFKVIVFVAFPVSASAQDFGSCYCSTLVTDITNHTAATYDENDFPNIRLGLDHLRVSDVDWNLDIGFLQVLLQEGPMNHWRNLGDEYRYFTNPQTYSVTPNFPFSGGSLRPAPRDESEYFFCRMEEGRISEFGVRLRSLGNGDTHGEYLIPVPTQVSVQLVEWCVQNRR</sequence>
<dbReference type="STRING" id="935700.jaqu_38770"/>
<dbReference type="Proteomes" id="UP000032232">
    <property type="component" value="Unassembled WGS sequence"/>
</dbReference>
<accession>A0A0D1D2T8</accession>
<organism evidence="1 2">
    <name type="scientific">Jannaschia aquimarina</name>
    <dbReference type="NCBI Taxonomy" id="935700"/>
    <lineage>
        <taxon>Bacteria</taxon>
        <taxon>Pseudomonadati</taxon>
        <taxon>Pseudomonadota</taxon>
        <taxon>Alphaproteobacteria</taxon>
        <taxon>Rhodobacterales</taxon>
        <taxon>Roseobacteraceae</taxon>
        <taxon>Jannaschia</taxon>
    </lineage>
</organism>
<evidence type="ECO:0000313" key="2">
    <source>
        <dbReference type="Proteomes" id="UP000032232"/>
    </source>
</evidence>